<evidence type="ECO:0000313" key="3">
    <source>
        <dbReference type="Proteomes" id="UP000325255"/>
    </source>
</evidence>
<proteinExistence type="predicted"/>
<evidence type="ECO:0000313" key="2">
    <source>
        <dbReference type="EMBL" id="KAA5610454.1"/>
    </source>
</evidence>
<organism evidence="2 3">
    <name type="scientific">Rhodovastum atsumiense</name>
    <dbReference type="NCBI Taxonomy" id="504468"/>
    <lineage>
        <taxon>Bacteria</taxon>
        <taxon>Pseudomonadati</taxon>
        <taxon>Pseudomonadota</taxon>
        <taxon>Alphaproteobacteria</taxon>
        <taxon>Acetobacterales</taxon>
        <taxon>Acetobacteraceae</taxon>
        <taxon>Rhodovastum</taxon>
    </lineage>
</organism>
<accession>A0A5M6IQA3</accession>
<comment type="caution">
    <text evidence="2">The sequence shown here is derived from an EMBL/GenBank/DDBJ whole genome shotgun (WGS) entry which is preliminary data.</text>
</comment>
<keyword evidence="3" id="KW-1185">Reference proteome</keyword>
<name>A0A5M6IQA3_9PROT</name>
<feature type="compositionally biased region" description="Low complexity" evidence="1">
    <location>
        <begin position="83"/>
        <end position="92"/>
    </location>
</feature>
<protein>
    <submittedName>
        <fullName evidence="2">Uncharacterized protein</fullName>
    </submittedName>
</protein>
<dbReference type="RefSeq" id="WP_150042460.1">
    <property type="nucleotide sequence ID" value="NZ_OW485601.1"/>
</dbReference>
<sequence>MPLYRLKPVVGLLEDPDWRLTGHRGTVWVNAGNEQDARQLASERFDAAQGNLPADAKVISVWLQPRLVTAEIGAAPPGPDLPPGSLASEQLP</sequence>
<reference evidence="2 3" key="1">
    <citation type="submission" date="2019-09" db="EMBL/GenBank/DDBJ databases">
        <title>Genome sequence of Rhodovastum atsumiense, a diverse member of the Acetobacteraceae family of non-sulfur purple photosynthetic bacteria.</title>
        <authorList>
            <person name="Meyer T."/>
            <person name="Kyndt J."/>
        </authorList>
    </citation>
    <scope>NUCLEOTIDE SEQUENCE [LARGE SCALE GENOMIC DNA]</scope>
    <source>
        <strain evidence="2 3">DSM 21279</strain>
    </source>
</reference>
<dbReference type="AlphaFoldDB" id="A0A5M6IQA3"/>
<dbReference type="Proteomes" id="UP000325255">
    <property type="component" value="Unassembled WGS sequence"/>
</dbReference>
<evidence type="ECO:0000256" key="1">
    <source>
        <dbReference type="SAM" id="MobiDB-lite"/>
    </source>
</evidence>
<feature type="region of interest" description="Disordered" evidence="1">
    <location>
        <begin position="72"/>
        <end position="92"/>
    </location>
</feature>
<gene>
    <name evidence="2" type="ORF">F1189_19055</name>
</gene>
<dbReference type="EMBL" id="VWPK01000032">
    <property type="protein sequence ID" value="KAA5610454.1"/>
    <property type="molecule type" value="Genomic_DNA"/>
</dbReference>